<name>A0ACA9Y5Y6_9ASCO</name>
<protein>
    <submittedName>
        <fullName evidence="1">Uncharacterized protein</fullName>
    </submittedName>
</protein>
<proteinExistence type="predicted"/>
<sequence length="223" mass="26540">MNQCLGITTKGQRCKIRSNDKFCHYHVQQDMGMINKHVASTEGSNIVDKKPSSGFIYIYTLHKFFGKETNWFKAHNLPDHKDEYKFSKSSYIFLKVGMTTQTISTRIKQWENKCKHQIYLVNPETDKILRKTKLTDLFKRLRISHYETFKDGGFYSHNLALAEKEIHQKLHKLYGKGIIYCKNCGEDKYNIHVEWFLIPKKHLQTIYKLIDEICWKYTKQVNF</sequence>
<organism evidence="1 2">
    <name type="scientific">[Candida] jaroonii</name>
    <dbReference type="NCBI Taxonomy" id="467808"/>
    <lineage>
        <taxon>Eukaryota</taxon>
        <taxon>Fungi</taxon>
        <taxon>Dikarya</taxon>
        <taxon>Ascomycota</taxon>
        <taxon>Saccharomycotina</taxon>
        <taxon>Pichiomycetes</taxon>
        <taxon>Debaryomycetaceae</taxon>
        <taxon>Yamadazyma</taxon>
    </lineage>
</organism>
<dbReference type="EMBL" id="CALSDN010000003">
    <property type="protein sequence ID" value="CAH6720389.1"/>
    <property type="molecule type" value="Genomic_DNA"/>
</dbReference>
<comment type="caution">
    <text evidence="1">The sequence shown here is derived from an EMBL/GenBank/DDBJ whole genome shotgun (WGS) entry which is preliminary data.</text>
</comment>
<keyword evidence="2" id="KW-1185">Reference proteome</keyword>
<dbReference type="Proteomes" id="UP001152531">
    <property type="component" value="Unassembled WGS sequence"/>
</dbReference>
<evidence type="ECO:0000313" key="1">
    <source>
        <dbReference type="EMBL" id="CAH6720389.1"/>
    </source>
</evidence>
<accession>A0ACA9Y5Y6</accession>
<reference evidence="1" key="1">
    <citation type="submission" date="2022-06" db="EMBL/GenBank/DDBJ databases">
        <authorList>
            <person name="Legras J.-L."/>
            <person name="Devillers H."/>
            <person name="Grondin C."/>
        </authorList>
    </citation>
    <scope>NUCLEOTIDE SEQUENCE</scope>
    <source>
        <strain evidence="1">CLIB 1444</strain>
    </source>
</reference>
<evidence type="ECO:0000313" key="2">
    <source>
        <dbReference type="Proteomes" id="UP001152531"/>
    </source>
</evidence>
<gene>
    <name evidence="1" type="ORF">CLIB1444_03S10814</name>
</gene>